<protein>
    <submittedName>
        <fullName evidence="2">Acyl-CoA thioester hydrolase</fullName>
    </submittedName>
</protein>
<dbReference type="Pfam" id="PF13279">
    <property type="entry name" value="4HBT_2"/>
    <property type="match status" value="1"/>
</dbReference>
<organism evidence="2 3">
    <name type="scientific">Gallaecimonas pentaromativorans</name>
    <dbReference type="NCBI Taxonomy" id="584787"/>
    <lineage>
        <taxon>Bacteria</taxon>
        <taxon>Pseudomonadati</taxon>
        <taxon>Pseudomonadota</taxon>
        <taxon>Gammaproteobacteria</taxon>
        <taxon>Enterobacterales</taxon>
        <taxon>Gallaecimonadaceae</taxon>
        <taxon>Gallaecimonas</taxon>
    </lineage>
</organism>
<dbReference type="EMBL" id="RJUL01000008">
    <property type="protein sequence ID" value="ROQ23417.1"/>
    <property type="molecule type" value="Genomic_DNA"/>
</dbReference>
<keyword evidence="1 2" id="KW-0378">Hydrolase</keyword>
<evidence type="ECO:0000256" key="1">
    <source>
        <dbReference type="ARBA" id="ARBA00022801"/>
    </source>
</evidence>
<dbReference type="SUPFAM" id="SSF54637">
    <property type="entry name" value="Thioesterase/thiol ester dehydrase-isomerase"/>
    <property type="match status" value="1"/>
</dbReference>
<reference evidence="2 3" key="1">
    <citation type="submission" date="2018-11" db="EMBL/GenBank/DDBJ databases">
        <title>Genomic Encyclopedia of Type Strains, Phase IV (KMG-IV): sequencing the most valuable type-strain genomes for metagenomic binning, comparative biology and taxonomic classification.</title>
        <authorList>
            <person name="Goeker M."/>
        </authorList>
    </citation>
    <scope>NUCLEOTIDE SEQUENCE [LARGE SCALE GENOMIC DNA]</scope>
    <source>
        <strain evidence="2 3">DSM 21945</strain>
    </source>
</reference>
<dbReference type="Proteomes" id="UP000268033">
    <property type="component" value="Unassembled WGS sequence"/>
</dbReference>
<name>A0A3N1P8N8_9GAMM</name>
<dbReference type="PANTHER" id="PTHR31793:SF37">
    <property type="entry name" value="ACYL-COA THIOESTER HYDROLASE YBGC"/>
    <property type="match status" value="1"/>
</dbReference>
<dbReference type="RefSeq" id="WP_123422204.1">
    <property type="nucleotide sequence ID" value="NZ_RJUL01000008.1"/>
</dbReference>
<dbReference type="AlphaFoldDB" id="A0A3N1P8N8"/>
<dbReference type="GO" id="GO:0047617">
    <property type="term" value="F:fatty acyl-CoA hydrolase activity"/>
    <property type="evidence" value="ECO:0007669"/>
    <property type="project" value="TreeGrafter"/>
</dbReference>
<dbReference type="STRING" id="584787.GCA_001247655_03860"/>
<accession>A0A3N1P8N8</accession>
<dbReference type="InterPro" id="IPR029069">
    <property type="entry name" value="HotDog_dom_sf"/>
</dbReference>
<comment type="caution">
    <text evidence="2">The sequence shown here is derived from an EMBL/GenBank/DDBJ whole genome shotgun (WGS) entry which is preliminary data.</text>
</comment>
<dbReference type="CDD" id="cd00586">
    <property type="entry name" value="4HBT"/>
    <property type="match status" value="1"/>
</dbReference>
<dbReference type="PANTHER" id="PTHR31793">
    <property type="entry name" value="4-HYDROXYBENZOYL-COA THIOESTERASE FAMILY MEMBER"/>
    <property type="match status" value="1"/>
</dbReference>
<dbReference type="InterPro" id="IPR050563">
    <property type="entry name" value="4-hydroxybenzoyl-CoA_TE"/>
</dbReference>
<dbReference type="Gene3D" id="3.10.129.10">
    <property type="entry name" value="Hotdog Thioesterase"/>
    <property type="match status" value="1"/>
</dbReference>
<evidence type="ECO:0000313" key="3">
    <source>
        <dbReference type="Proteomes" id="UP000268033"/>
    </source>
</evidence>
<gene>
    <name evidence="2" type="ORF">EDC28_108155</name>
</gene>
<keyword evidence="3" id="KW-1185">Reference proteome</keyword>
<sequence>MDTPFTWDHPAPFTWELTVDASHIDELGHTNNAVYVGWCGDIAWRHTTALGLGLACYRELDRAMAMAHAQYHYLAAALEGDQLLLGTWVLDTDGKLSSRRGFQLIRVADGKTLFRGEVRFVCIEISTGRPRRMPNAFIEGYGNAAVCKAG</sequence>
<evidence type="ECO:0000313" key="2">
    <source>
        <dbReference type="EMBL" id="ROQ23417.1"/>
    </source>
</evidence>
<proteinExistence type="predicted"/>